<sequence>MDSTRRWRALCAALCFVIALPLVAQDFNLTVGKHEVLQSKILGEKRDILISVPHQTKPNMPLLVVLDGEWTFTKVAVIVDHLVSNGRLPPMVVAGIVNTDRGRDFTPSFNGGEFTHGPADQFLSFIADELIPQLAAEYPIGKYHILAGHSNGGMFSLYAFIRRPDLFQANIALSPSFGLDDRFVALLGRAIANPASSPRFVFLGAGGDEEADIAVGAMRFAKTFEMSANANLDYRYEVFPSETHGSVGLRAYYRGLELLGGPDPHLSYGPARYLSEAQRRRHAWVRRFGSTFDDDVLPRYSVALPMQDALATHERDDLIAAWQRLRTEYSDDFRFDPVERQNLLASLEARGRKEDVARLRALPGFAGPNVTGNNYGSDVDLKTGLVADLPLHGSAVDLCHPASAAVIHGAELAPDRRGRENMAYRFSGDGASIEIPKNSDYDNAGSTSVTAWVRPHKPASYTAWVSQVGPRWGSQWRLGFGPNPASQWGATIFGTRWTDYWVDGDGLPVDKWSHTAAVFDQTLGELHLYVNGHEVQTVHDLGSWGSSSGPILIGAQRDDGLFFNGDVSEVRIYRRSLNSAEVGAISRLEDAPSTAAVASEFKGTCDVSPAQ</sequence>
<dbReference type="SUPFAM" id="SSF49899">
    <property type="entry name" value="Concanavalin A-like lectins/glucanases"/>
    <property type="match status" value="1"/>
</dbReference>
<dbReference type="Pfam" id="PF13385">
    <property type="entry name" value="Laminin_G_3"/>
    <property type="match status" value="1"/>
</dbReference>
<dbReference type="AlphaFoldDB" id="A0AAU7DQ62"/>
<feature type="signal peptide" evidence="3">
    <location>
        <begin position="1"/>
        <end position="24"/>
    </location>
</feature>
<protein>
    <submittedName>
        <fullName evidence="5">Alpha/beta hydrolase-fold protein</fullName>
    </submittedName>
</protein>
<organism evidence="5">
    <name type="scientific">Telmatobacter sp. DSM 110680</name>
    <dbReference type="NCBI Taxonomy" id="3036704"/>
    <lineage>
        <taxon>Bacteria</taxon>
        <taxon>Pseudomonadati</taxon>
        <taxon>Acidobacteriota</taxon>
        <taxon>Terriglobia</taxon>
        <taxon>Terriglobales</taxon>
        <taxon>Acidobacteriaceae</taxon>
        <taxon>Telmatobacter</taxon>
    </lineage>
</organism>
<keyword evidence="2" id="KW-1015">Disulfide bond</keyword>
<keyword evidence="1 3" id="KW-0732">Signal</keyword>
<evidence type="ECO:0000256" key="3">
    <source>
        <dbReference type="SAM" id="SignalP"/>
    </source>
</evidence>
<keyword evidence="5" id="KW-0378">Hydrolase</keyword>
<dbReference type="InterPro" id="IPR013320">
    <property type="entry name" value="ConA-like_dom_sf"/>
</dbReference>
<dbReference type="GO" id="GO:0016787">
    <property type="term" value="F:hydrolase activity"/>
    <property type="evidence" value="ECO:0007669"/>
    <property type="project" value="UniProtKB-KW"/>
</dbReference>
<name>A0AAU7DQ62_9BACT</name>
<gene>
    <name evidence="5" type="ORF">P8935_08780</name>
</gene>
<dbReference type="Gene3D" id="3.40.50.1820">
    <property type="entry name" value="alpha/beta hydrolase"/>
    <property type="match status" value="1"/>
</dbReference>
<dbReference type="EMBL" id="CP121196">
    <property type="protein sequence ID" value="XBH19398.1"/>
    <property type="molecule type" value="Genomic_DNA"/>
</dbReference>
<feature type="chain" id="PRO_5043963818" evidence="3">
    <location>
        <begin position="25"/>
        <end position="611"/>
    </location>
</feature>
<feature type="domain" description="LamG-like jellyroll fold" evidence="4">
    <location>
        <begin position="445"/>
        <end position="580"/>
    </location>
</feature>
<evidence type="ECO:0000256" key="2">
    <source>
        <dbReference type="ARBA" id="ARBA00023157"/>
    </source>
</evidence>
<dbReference type="Gene3D" id="2.60.120.200">
    <property type="match status" value="1"/>
</dbReference>
<dbReference type="PANTHER" id="PTHR48098:SF6">
    <property type="entry name" value="FERRI-BACILLIBACTIN ESTERASE BESA"/>
    <property type="match status" value="1"/>
</dbReference>
<dbReference type="RefSeq" id="WP_348264615.1">
    <property type="nucleotide sequence ID" value="NZ_CP121196.1"/>
</dbReference>
<dbReference type="InterPro" id="IPR050583">
    <property type="entry name" value="Mycobacterial_A85_antigen"/>
</dbReference>
<evidence type="ECO:0000313" key="5">
    <source>
        <dbReference type="EMBL" id="XBH19398.1"/>
    </source>
</evidence>
<dbReference type="Pfam" id="PF00756">
    <property type="entry name" value="Esterase"/>
    <property type="match status" value="1"/>
</dbReference>
<dbReference type="InterPro" id="IPR029058">
    <property type="entry name" value="AB_hydrolase_fold"/>
</dbReference>
<accession>A0AAU7DQ62</accession>
<evidence type="ECO:0000259" key="4">
    <source>
        <dbReference type="SMART" id="SM00560"/>
    </source>
</evidence>
<dbReference type="PANTHER" id="PTHR48098">
    <property type="entry name" value="ENTEROCHELIN ESTERASE-RELATED"/>
    <property type="match status" value="1"/>
</dbReference>
<reference evidence="5" key="1">
    <citation type="submission" date="2023-03" db="EMBL/GenBank/DDBJ databases">
        <title>Edaphobacter sp.</title>
        <authorList>
            <person name="Huber K.J."/>
            <person name="Papendorf J."/>
            <person name="Pilke C."/>
            <person name="Bunk B."/>
            <person name="Sproeer C."/>
            <person name="Pester M."/>
        </authorList>
    </citation>
    <scope>NUCLEOTIDE SEQUENCE</scope>
    <source>
        <strain evidence="5">DSM 110680</strain>
    </source>
</reference>
<proteinExistence type="predicted"/>
<dbReference type="InterPro" id="IPR006558">
    <property type="entry name" value="LamG-like"/>
</dbReference>
<evidence type="ECO:0000256" key="1">
    <source>
        <dbReference type="ARBA" id="ARBA00022729"/>
    </source>
</evidence>
<dbReference type="SUPFAM" id="SSF53474">
    <property type="entry name" value="alpha/beta-Hydrolases"/>
    <property type="match status" value="1"/>
</dbReference>
<dbReference type="SMART" id="SM00560">
    <property type="entry name" value="LamGL"/>
    <property type="match status" value="1"/>
</dbReference>
<dbReference type="InterPro" id="IPR000801">
    <property type="entry name" value="Esterase-like"/>
</dbReference>